<organism evidence="7 8">
    <name type="scientific">Coccomyxa subellipsoidea</name>
    <dbReference type="NCBI Taxonomy" id="248742"/>
    <lineage>
        <taxon>Eukaryota</taxon>
        <taxon>Viridiplantae</taxon>
        <taxon>Chlorophyta</taxon>
        <taxon>core chlorophytes</taxon>
        <taxon>Trebouxiophyceae</taxon>
        <taxon>Trebouxiophyceae incertae sedis</taxon>
        <taxon>Coccomyxaceae</taxon>
        <taxon>Coccomyxa</taxon>
    </lineage>
</organism>
<dbReference type="Proteomes" id="UP001491310">
    <property type="component" value="Unassembled WGS sequence"/>
</dbReference>
<sequence>MDAISWSSRTWWLVLGIFAIVSVISIFTFAAQCLGCCPSQQHQAHPPPVNWELRQYGMLHFPVPPGGPAVIQIAGVQPPPPTSQGRAARKSKIQPLTAELLNRLPSFYLASTSKDDSLEERECAICQEDMAQTKVLSLPCGHIFHKDCVKEWLQRKANCPT</sequence>
<evidence type="ECO:0000256" key="3">
    <source>
        <dbReference type="ARBA" id="ARBA00022833"/>
    </source>
</evidence>
<gene>
    <name evidence="7" type="ORF">WJX75_000185</name>
</gene>
<evidence type="ECO:0000256" key="5">
    <source>
        <dbReference type="SAM" id="Phobius"/>
    </source>
</evidence>
<dbReference type="PANTHER" id="PTHR45931:SF3">
    <property type="entry name" value="RING ZINC FINGER-CONTAINING PROTEIN"/>
    <property type="match status" value="1"/>
</dbReference>
<keyword evidence="1" id="KW-0479">Metal-binding</keyword>
<dbReference type="SMART" id="SM00184">
    <property type="entry name" value="RING"/>
    <property type="match status" value="1"/>
</dbReference>
<dbReference type="SUPFAM" id="SSF57850">
    <property type="entry name" value="RING/U-box"/>
    <property type="match status" value="1"/>
</dbReference>
<keyword evidence="3" id="KW-0862">Zinc</keyword>
<proteinExistence type="predicted"/>
<keyword evidence="8" id="KW-1185">Reference proteome</keyword>
<dbReference type="PROSITE" id="PS50089">
    <property type="entry name" value="ZF_RING_2"/>
    <property type="match status" value="1"/>
</dbReference>
<dbReference type="Pfam" id="PF13639">
    <property type="entry name" value="zf-RING_2"/>
    <property type="match status" value="1"/>
</dbReference>
<protein>
    <recommendedName>
        <fullName evidence="6">RING-type domain-containing protein</fullName>
    </recommendedName>
</protein>
<evidence type="ECO:0000256" key="4">
    <source>
        <dbReference type="PROSITE-ProRule" id="PRU00175"/>
    </source>
</evidence>
<evidence type="ECO:0000256" key="1">
    <source>
        <dbReference type="ARBA" id="ARBA00022723"/>
    </source>
</evidence>
<dbReference type="InterPro" id="IPR051834">
    <property type="entry name" value="RING_finger_E3_ligase"/>
</dbReference>
<dbReference type="Gene3D" id="3.30.40.10">
    <property type="entry name" value="Zinc/RING finger domain, C3HC4 (zinc finger)"/>
    <property type="match status" value="1"/>
</dbReference>
<accession>A0ABR2YBU7</accession>
<evidence type="ECO:0000259" key="6">
    <source>
        <dbReference type="PROSITE" id="PS50089"/>
    </source>
</evidence>
<dbReference type="PANTHER" id="PTHR45931">
    <property type="entry name" value="SI:CH211-59O9.10"/>
    <property type="match status" value="1"/>
</dbReference>
<keyword evidence="5" id="KW-0472">Membrane</keyword>
<keyword evidence="5" id="KW-1133">Transmembrane helix</keyword>
<evidence type="ECO:0000313" key="7">
    <source>
        <dbReference type="EMBL" id="KAK9901981.1"/>
    </source>
</evidence>
<comment type="caution">
    <text evidence="7">The sequence shown here is derived from an EMBL/GenBank/DDBJ whole genome shotgun (WGS) entry which is preliminary data.</text>
</comment>
<name>A0ABR2YBU7_9CHLO</name>
<dbReference type="InterPro" id="IPR013083">
    <property type="entry name" value="Znf_RING/FYVE/PHD"/>
</dbReference>
<keyword evidence="2 4" id="KW-0863">Zinc-finger</keyword>
<dbReference type="EMBL" id="JALJOT010000016">
    <property type="protein sequence ID" value="KAK9901981.1"/>
    <property type="molecule type" value="Genomic_DNA"/>
</dbReference>
<dbReference type="InterPro" id="IPR001841">
    <property type="entry name" value="Znf_RING"/>
</dbReference>
<keyword evidence="5" id="KW-0812">Transmembrane</keyword>
<reference evidence="7 8" key="1">
    <citation type="journal article" date="2024" name="Nat. Commun.">
        <title>Phylogenomics reveals the evolutionary origins of lichenization in chlorophyte algae.</title>
        <authorList>
            <person name="Puginier C."/>
            <person name="Libourel C."/>
            <person name="Otte J."/>
            <person name="Skaloud P."/>
            <person name="Haon M."/>
            <person name="Grisel S."/>
            <person name="Petersen M."/>
            <person name="Berrin J.G."/>
            <person name="Delaux P.M."/>
            <person name="Dal Grande F."/>
            <person name="Keller J."/>
        </authorList>
    </citation>
    <scope>NUCLEOTIDE SEQUENCE [LARGE SCALE GENOMIC DNA]</scope>
    <source>
        <strain evidence="7 8">SAG 216-7</strain>
    </source>
</reference>
<evidence type="ECO:0000313" key="8">
    <source>
        <dbReference type="Proteomes" id="UP001491310"/>
    </source>
</evidence>
<feature type="domain" description="RING-type" evidence="6">
    <location>
        <begin position="123"/>
        <end position="161"/>
    </location>
</feature>
<evidence type="ECO:0000256" key="2">
    <source>
        <dbReference type="ARBA" id="ARBA00022771"/>
    </source>
</evidence>
<feature type="transmembrane region" description="Helical" evidence="5">
    <location>
        <begin position="12"/>
        <end position="31"/>
    </location>
</feature>